<sequence length="70" mass="8065">MKDVDENQFVYEDDREDLTQLKTIGSKFLDQMGSPVNASVQIVREGKEPEQHLNHLNCFSFQKAKDSGDY</sequence>
<protein>
    <recommendedName>
        <fullName evidence="1">Protein-tyrosine-phosphatase MKP1 C-terminal domain-containing protein</fullName>
    </recommendedName>
</protein>
<evidence type="ECO:0000313" key="3">
    <source>
        <dbReference type="Proteomes" id="UP001281410"/>
    </source>
</evidence>
<accession>A0AAE0ASL3</accession>
<feature type="domain" description="Protein-tyrosine-phosphatase MKP1 C-terminal" evidence="1">
    <location>
        <begin position="14"/>
        <end position="56"/>
    </location>
</feature>
<comment type="caution">
    <text evidence="2">The sequence shown here is derived from an EMBL/GenBank/DDBJ whole genome shotgun (WGS) entry which is preliminary data.</text>
</comment>
<name>A0AAE0ASL3_9ROSI</name>
<reference evidence="2" key="1">
    <citation type="journal article" date="2023" name="Plant J.">
        <title>Genome sequences and population genomics provide insights into the demographic history, inbreeding, and mutation load of two 'living fossil' tree species of Dipteronia.</title>
        <authorList>
            <person name="Feng Y."/>
            <person name="Comes H.P."/>
            <person name="Chen J."/>
            <person name="Zhu S."/>
            <person name="Lu R."/>
            <person name="Zhang X."/>
            <person name="Li P."/>
            <person name="Qiu J."/>
            <person name="Olsen K.M."/>
            <person name="Qiu Y."/>
        </authorList>
    </citation>
    <scope>NUCLEOTIDE SEQUENCE</scope>
    <source>
        <strain evidence="2">NBL</strain>
    </source>
</reference>
<gene>
    <name evidence="2" type="ORF">Dsin_010506</name>
</gene>
<keyword evidence="3" id="KW-1185">Reference proteome</keyword>
<dbReference type="EMBL" id="JANJYJ010000003">
    <property type="protein sequence ID" value="KAK3223481.1"/>
    <property type="molecule type" value="Genomic_DNA"/>
</dbReference>
<evidence type="ECO:0000313" key="2">
    <source>
        <dbReference type="EMBL" id="KAK3223481.1"/>
    </source>
</evidence>
<dbReference type="Pfam" id="PF25466">
    <property type="entry name" value="MPK1_gelsolin_C"/>
    <property type="match status" value="1"/>
</dbReference>
<evidence type="ECO:0000259" key="1">
    <source>
        <dbReference type="Pfam" id="PF25466"/>
    </source>
</evidence>
<dbReference type="Proteomes" id="UP001281410">
    <property type="component" value="Unassembled WGS sequence"/>
</dbReference>
<proteinExistence type="predicted"/>
<dbReference type="AlphaFoldDB" id="A0AAE0ASL3"/>
<organism evidence="2 3">
    <name type="scientific">Dipteronia sinensis</name>
    <dbReference type="NCBI Taxonomy" id="43782"/>
    <lineage>
        <taxon>Eukaryota</taxon>
        <taxon>Viridiplantae</taxon>
        <taxon>Streptophyta</taxon>
        <taxon>Embryophyta</taxon>
        <taxon>Tracheophyta</taxon>
        <taxon>Spermatophyta</taxon>
        <taxon>Magnoliopsida</taxon>
        <taxon>eudicotyledons</taxon>
        <taxon>Gunneridae</taxon>
        <taxon>Pentapetalae</taxon>
        <taxon>rosids</taxon>
        <taxon>malvids</taxon>
        <taxon>Sapindales</taxon>
        <taxon>Sapindaceae</taxon>
        <taxon>Hippocastanoideae</taxon>
        <taxon>Acereae</taxon>
        <taxon>Dipteronia</taxon>
    </lineage>
</organism>
<dbReference type="InterPro" id="IPR057528">
    <property type="entry name" value="MPK1_C"/>
</dbReference>